<dbReference type="SUPFAM" id="SSF52096">
    <property type="entry name" value="ClpP/crotonase"/>
    <property type="match status" value="1"/>
</dbReference>
<keyword evidence="5" id="KW-0472">Membrane</keyword>
<dbReference type="GO" id="GO:0006508">
    <property type="term" value="P:proteolysis"/>
    <property type="evidence" value="ECO:0007669"/>
    <property type="project" value="UniProtKB-KW"/>
</dbReference>
<dbReference type="PANTHER" id="PTHR42987:SF7">
    <property type="entry name" value="SIGNAL PEPTIDE PEPTIDASE SPPA-RELATED"/>
    <property type="match status" value="1"/>
</dbReference>
<dbReference type="PANTHER" id="PTHR42987">
    <property type="entry name" value="PEPTIDASE S49"/>
    <property type="match status" value="1"/>
</dbReference>
<dbReference type="RefSeq" id="WP_092237991.1">
    <property type="nucleotide sequence ID" value="NZ_FNLL01000017.1"/>
</dbReference>
<dbReference type="InterPro" id="IPR004635">
    <property type="entry name" value="Pept_S49_SppA"/>
</dbReference>
<dbReference type="EMBL" id="FNLL01000017">
    <property type="protein sequence ID" value="SDU61150.1"/>
    <property type="molecule type" value="Genomic_DNA"/>
</dbReference>
<dbReference type="InterPro" id="IPR029045">
    <property type="entry name" value="ClpP/crotonase-like_dom_sf"/>
</dbReference>
<evidence type="ECO:0000256" key="4">
    <source>
        <dbReference type="ARBA" id="ARBA00022825"/>
    </source>
</evidence>
<gene>
    <name evidence="7" type="ORF">SAMN04487931_11720</name>
</gene>
<accession>A0A1H2JXK4</accession>
<evidence type="ECO:0000256" key="3">
    <source>
        <dbReference type="ARBA" id="ARBA00022801"/>
    </source>
</evidence>
<evidence type="ECO:0000313" key="7">
    <source>
        <dbReference type="EMBL" id="SDU61150.1"/>
    </source>
</evidence>
<evidence type="ECO:0000256" key="2">
    <source>
        <dbReference type="ARBA" id="ARBA00022670"/>
    </source>
</evidence>
<feature type="transmembrane region" description="Helical" evidence="5">
    <location>
        <begin position="7"/>
        <end position="32"/>
    </location>
</feature>
<proteinExistence type="inferred from homology"/>
<keyword evidence="8" id="KW-1185">Reference proteome</keyword>
<evidence type="ECO:0000259" key="6">
    <source>
        <dbReference type="Pfam" id="PF01343"/>
    </source>
</evidence>
<evidence type="ECO:0000256" key="5">
    <source>
        <dbReference type="SAM" id="Phobius"/>
    </source>
</evidence>
<evidence type="ECO:0000256" key="1">
    <source>
        <dbReference type="ARBA" id="ARBA00008683"/>
    </source>
</evidence>
<keyword evidence="5" id="KW-1133">Transmembrane helix</keyword>
<organism evidence="7 8">
    <name type="scientific">Desulfobacula phenolica</name>
    <dbReference type="NCBI Taxonomy" id="90732"/>
    <lineage>
        <taxon>Bacteria</taxon>
        <taxon>Pseudomonadati</taxon>
        <taxon>Thermodesulfobacteriota</taxon>
        <taxon>Desulfobacteria</taxon>
        <taxon>Desulfobacterales</taxon>
        <taxon>Desulfobacteraceae</taxon>
        <taxon>Desulfobacula</taxon>
    </lineage>
</organism>
<reference evidence="8" key="1">
    <citation type="submission" date="2016-10" db="EMBL/GenBank/DDBJ databases">
        <authorList>
            <person name="Varghese N."/>
            <person name="Submissions S."/>
        </authorList>
    </citation>
    <scope>NUCLEOTIDE SEQUENCE [LARGE SCALE GENOMIC DNA]</scope>
    <source>
        <strain evidence="8">DSM 3384</strain>
    </source>
</reference>
<dbReference type="AlphaFoldDB" id="A0A1H2JXK4"/>
<name>A0A1H2JXK4_9BACT</name>
<dbReference type="NCBIfam" id="TIGR00706">
    <property type="entry name" value="SppA_dom"/>
    <property type="match status" value="1"/>
</dbReference>
<protein>
    <submittedName>
        <fullName evidence="7">Protease-4</fullName>
    </submittedName>
</protein>
<dbReference type="InterPro" id="IPR002142">
    <property type="entry name" value="Peptidase_S49"/>
</dbReference>
<comment type="similarity">
    <text evidence="1">Belongs to the peptidase S49 family.</text>
</comment>
<sequence>MFARRHPFLFFLMIVSVCLTVMFSGFVVLVSLSSTMLNTQFSRHYTSAGGNIGIVEINGMILSSKDIIQNIKTFRDDDAIKAIILRIDSPGGGIGPSQEIYREVMKTRMEKKIIASMGSVAASGGYYIASATDKIIANPGTITGSIGVIMEYANVMEIARKIGISPVVIKSGQFKDMGSPLRELKEPEKKILQALVDELHLQFVNDAANARGMAVKTMEALADGRIYTGAKALDLKLIDRLGNLDDAVRWTGELANIKGELKPVYPKEDKITFIKKLADTLLKDLNISGTAMDNFRYIIGAR</sequence>
<dbReference type="Gene3D" id="3.90.226.10">
    <property type="entry name" value="2-enoyl-CoA Hydratase, Chain A, domain 1"/>
    <property type="match status" value="2"/>
</dbReference>
<dbReference type="Proteomes" id="UP000199608">
    <property type="component" value="Unassembled WGS sequence"/>
</dbReference>
<evidence type="ECO:0000313" key="8">
    <source>
        <dbReference type="Proteomes" id="UP000199608"/>
    </source>
</evidence>
<dbReference type="InterPro" id="IPR047272">
    <property type="entry name" value="S49_SppA_C"/>
</dbReference>
<keyword evidence="2 7" id="KW-0645">Protease</keyword>
<dbReference type="GO" id="GO:0008236">
    <property type="term" value="F:serine-type peptidase activity"/>
    <property type="evidence" value="ECO:0007669"/>
    <property type="project" value="UniProtKB-KW"/>
</dbReference>
<keyword evidence="4" id="KW-0720">Serine protease</keyword>
<keyword evidence="5" id="KW-0812">Transmembrane</keyword>
<dbReference type="CDD" id="cd07023">
    <property type="entry name" value="S49_Sppa_N_C"/>
    <property type="match status" value="1"/>
</dbReference>
<feature type="domain" description="Peptidase S49" evidence="6">
    <location>
        <begin position="108"/>
        <end position="257"/>
    </location>
</feature>
<dbReference type="Pfam" id="PF01343">
    <property type="entry name" value="Peptidase_S49"/>
    <property type="match status" value="1"/>
</dbReference>
<keyword evidence="3" id="KW-0378">Hydrolase</keyword>